<reference evidence="1" key="1">
    <citation type="submission" date="2022-09" db="EMBL/GenBank/DDBJ databases">
        <authorList>
            <person name="Li Z.-J."/>
        </authorList>
    </citation>
    <scope>NUCLEOTIDE SEQUENCE</scope>
    <source>
        <strain evidence="1">TGB11</strain>
    </source>
</reference>
<dbReference type="AlphaFoldDB" id="A0AA47KJ89"/>
<dbReference type="Gene3D" id="1.10.1200.10">
    <property type="entry name" value="ACP-like"/>
    <property type="match status" value="1"/>
</dbReference>
<organism evidence="1 2">
    <name type="scientific">Salinivibrio kushneri</name>
    <dbReference type="NCBI Taxonomy" id="1908198"/>
    <lineage>
        <taxon>Bacteria</taxon>
        <taxon>Pseudomonadati</taxon>
        <taxon>Pseudomonadota</taxon>
        <taxon>Gammaproteobacteria</taxon>
        <taxon>Vibrionales</taxon>
        <taxon>Vibrionaceae</taxon>
        <taxon>Salinivibrio</taxon>
    </lineage>
</organism>
<evidence type="ECO:0008006" key="3">
    <source>
        <dbReference type="Google" id="ProtNLM"/>
    </source>
</evidence>
<dbReference type="InterPro" id="IPR036736">
    <property type="entry name" value="ACP-like_sf"/>
</dbReference>
<dbReference type="EMBL" id="CP114588">
    <property type="protein sequence ID" value="WBA07884.1"/>
    <property type="molecule type" value="Genomic_DNA"/>
</dbReference>
<accession>A0AA47KJ89</accession>
<proteinExistence type="predicted"/>
<name>A0AA47KJ89_9GAMM</name>
<sequence>MKVRDKLILWFQEQSGQSVFDTQQNYFEQELIDSFDVIMLIEYCESEFSIVFSETQFEDRRFSTIDGLSEIIIEMKG</sequence>
<evidence type="ECO:0000313" key="2">
    <source>
        <dbReference type="Proteomes" id="UP001164748"/>
    </source>
</evidence>
<dbReference type="Proteomes" id="UP001164748">
    <property type="component" value="Chromosome"/>
</dbReference>
<evidence type="ECO:0000313" key="1">
    <source>
        <dbReference type="EMBL" id="WBA07884.1"/>
    </source>
</evidence>
<gene>
    <name evidence="1" type="ORF">N8M53_08515</name>
</gene>
<dbReference type="RefSeq" id="WP_269578469.1">
    <property type="nucleotide sequence ID" value="NZ_CP114588.1"/>
</dbReference>
<dbReference type="SUPFAM" id="SSF47336">
    <property type="entry name" value="ACP-like"/>
    <property type="match status" value="1"/>
</dbReference>
<protein>
    <recommendedName>
        <fullName evidence="3">Acyl carrier protein</fullName>
    </recommendedName>
</protein>